<feature type="compositionally biased region" description="Pro residues" evidence="1">
    <location>
        <begin position="10"/>
        <end position="26"/>
    </location>
</feature>
<gene>
    <name evidence="2" type="ORF">HNR40_000499</name>
</gene>
<accession>A0A7W8ED63</accession>
<evidence type="ECO:0000313" key="3">
    <source>
        <dbReference type="Proteomes" id="UP000568380"/>
    </source>
</evidence>
<organism evidence="2 3">
    <name type="scientific">Nonomuraea endophytica</name>
    <dbReference type="NCBI Taxonomy" id="714136"/>
    <lineage>
        <taxon>Bacteria</taxon>
        <taxon>Bacillati</taxon>
        <taxon>Actinomycetota</taxon>
        <taxon>Actinomycetes</taxon>
        <taxon>Streptosporangiales</taxon>
        <taxon>Streptosporangiaceae</taxon>
        <taxon>Nonomuraea</taxon>
    </lineage>
</organism>
<keyword evidence="3" id="KW-1185">Reference proteome</keyword>
<evidence type="ECO:0000313" key="2">
    <source>
        <dbReference type="EMBL" id="MBB5075053.1"/>
    </source>
</evidence>
<comment type="caution">
    <text evidence="2">The sequence shown here is derived from an EMBL/GenBank/DDBJ whole genome shotgun (WGS) entry which is preliminary data.</text>
</comment>
<feature type="compositionally biased region" description="Low complexity" evidence="1">
    <location>
        <begin position="27"/>
        <end position="36"/>
    </location>
</feature>
<evidence type="ECO:0000256" key="1">
    <source>
        <dbReference type="SAM" id="MobiDB-lite"/>
    </source>
</evidence>
<protein>
    <submittedName>
        <fullName evidence="2">Uncharacterized protein</fullName>
    </submittedName>
</protein>
<proteinExistence type="predicted"/>
<reference evidence="2 3" key="1">
    <citation type="submission" date="2020-08" db="EMBL/GenBank/DDBJ databases">
        <title>Genomic Encyclopedia of Type Strains, Phase IV (KMG-IV): sequencing the most valuable type-strain genomes for metagenomic binning, comparative biology and taxonomic classification.</title>
        <authorList>
            <person name="Goeker M."/>
        </authorList>
    </citation>
    <scope>NUCLEOTIDE SEQUENCE [LARGE SCALE GENOMIC DNA]</scope>
    <source>
        <strain evidence="2 3">DSM 45385</strain>
    </source>
</reference>
<feature type="region of interest" description="Disordered" evidence="1">
    <location>
        <begin position="1"/>
        <end position="87"/>
    </location>
</feature>
<sequence>MEGAAAYGDRPPPSSTAPSPHAPADPPSGGSAPVAADDPTGLSPKLSDAPSPEGLSVCARSSELNSSGLQEPVGPVTTPCGAASGATAVGARVPARAEELGHRAPVDEVVGERASGLTAAGESVSHGLAGETRDSAELAAGERVSVGPVAGESVSHGLVGAARDSAETAAGERVLGGAVAGELELGGLTAEEQTDAFLDALALGYQPDATDPALRLLAALRHDLDDQRRSSVSMTPST</sequence>
<dbReference type="EMBL" id="JACHIN010000001">
    <property type="protein sequence ID" value="MBB5075053.1"/>
    <property type="molecule type" value="Genomic_DNA"/>
</dbReference>
<dbReference type="AlphaFoldDB" id="A0A7W8ED63"/>
<dbReference type="Proteomes" id="UP000568380">
    <property type="component" value="Unassembled WGS sequence"/>
</dbReference>
<name>A0A7W8ED63_9ACTN</name>
<feature type="region of interest" description="Disordered" evidence="1">
    <location>
        <begin position="99"/>
        <end position="135"/>
    </location>
</feature>